<comment type="caution">
    <text evidence="2">The sequence shown here is derived from an EMBL/GenBank/DDBJ whole genome shotgun (WGS) entry which is preliminary data.</text>
</comment>
<dbReference type="Pfam" id="PF12680">
    <property type="entry name" value="SnoaL_2"/>
    <property type="match status" value="1"/>
</dbReference>
<organism evidence="2 3">
    <name type="scientific">Kribbella alba</name>
    <dbReference type="NCBI Taxonomy" id="190197"/>
    <lineage>
        <taxon>Bacteria</taxon>
        <taxon>Bacillati</taxon>
        <taxon>Actinomycetota</taxon>
        <taxon>Actinomycetes</taxon>
        <taxon>Propionibacteriales</taxon>
        <taxon>Kribbellaceae</taxon>
        <taxon>Kribbella</taxon>
    </lineage>
</organism>
<gene>
    <name evidence="2" type="ORF">GCM10009744_29250</name>
</gene>
<reference evidence="2 3" key="1">
    <citation type="journal article" date="2019" name="Int. J. Syst. Evol. Microbiol.">
        <title>The Global Catalogue of Microorganisms (GCM) 10K type strain sequencing project: providing services to taxonomists for standard genome sequencing and annotation.</title>
        <authorList>
            <consortium name="The Broad Institute Genomics Platform"/>
            <consortium name="The Broad Institute Genome Sequencing Center for Infectious Disease"/>
            <person name="Wu L."/>
            <person name="Ma J."/>
        </authorList>
    </citation>
    <scope>NUCLEOTIDE SEQUENCE [LARGE SCALE GENOMIC DNA]</scope>
    <source>
        <strain evidence="2 3">JCM 14306</strain>
    </source>
</reference>
<dbReference type="Proteomes" id="UP001501319">
    <property type="component" value="Unassembled WGS sequence"/>
</dbReference>
<dbReference type="InterPro" id="IPR032710">
    <property type="entry name" value="NTF2-like_dom_sf"/>
</dbReference>
<evidence type="ECO:0000259" key="1">
    <source>
        <dbReference type="Pfam" id="PF12680"/>
    </source>
</evidence>
<dbReference type="SUPFAM" id="SSF54427">
    <property type="entry name" value="NTF2-like"/>
    <property type="match status" value="1"/>
</dbReference>
<feature type="domain" description="SnoaL-like" evidence="1">
    <location>
        <begin position="14"/>
        <end position="111"/>
    </location>
</feature>
<sequence>MSGMRERHLDRWVDGYRRAWESNDPADIAALWTEDAAFYRRPDEEPVLGRDAIVNAWLEVADAPGETTFEYQVLGFGDGVGFVRGWTTYLTDPPAEFSNLWVIRLDRDGRAHEFTEWWMEAH</sequence>
<dbReference type="Gene3D" id="3.10.450.50">
    <property type="match status" value="1"/>
</dbReference>
<evidence type="ECO:0000313" key="2">
    <source>
        <dbReference type="EMBL" id="GAA1638059.1"/>
    </source>
</evidence>
<accession>A0ABN2FAS1</accession>
<evidence type="ECO:0000313" key="3">
    <source>
        <dbReference type="Proteomes" id="UP001501319"/>
    </source>
</evidence>
<dbReference type="InterPro" id="IPR037401">
    <property type="entry name" value="SnoaL-like"/>
</dbReference>
<keyword evidence="3" id="KW-1185">Reference proteome</keyword>
<proteinExistence type="predicted"/>
<protein>
    <recommendedName>
        <fullName evidence="1">SnoaL-like domain-containing protein</fullName>
    </recommendedName>
</protein>
<name>A0ABN2FAS1_9ACTN</name>
<dbReference type="EMBL" id="BAAANE010000004">
    <property type="protein sequence ID" value="GAA1638059.1"/>
    <property type="molecule type" value="Genomic_DNA"/>
</dbReference>